<dbReference type="InterPro" id="IPR019405">
    <property type="entry name" value="Lactonase_7-beta_prop"/>
</dbReference>
<evidence type="ECO:0000256" key="1">
    <source>
        <dbReference type="ARBA" id="ARBA00005564"/>
    </source>
</evidence>
<dbReference type="GO" id="GO:0006006">
    <property type="term" value="P:glucose metabolic process"/>
    <property type="evidence" value="ECO:0007669"/>
    <property type="project" value="UniProtKB-KW"/>
</dbReference>
<gene>
    <name evidence="3" type="ORF">SAMN04487940_11417</name>
</gene>
<accession>A0A975WCK0</accession>
<sequence>MTAPLTLLIGTYTEGPSGLGAGLYRCPVVAATGALGAPRRIAALRNPTYLATHPALDGTLYAIEETAAPALVRLHLTSSGARVLQRRRLTGSGACHLAVSPDGRYLATAQYQSGHVDLFSLGGDGAIGAHLAAFHAEGNGPNPARQRGPHAHCVLFLTDPDVLAVADLGRDCVTLFDLAAGAPELRANTARQIAFPPGSGPRHITRIAGSDDLAVLCELDENLTLLRRDQAGWHLASRRRVFPATPQDGAAAALRTGPTGLLYASGRSGHEIACIACPAGQAPKVIQTVPSGGHHPRDILLSPDGRLLLAANQHSHSITAFAVAPDSLLRQTPHRAEIGSPACLIWSTAPSGDLP</sequence>
<keyword evidence="2" id="KW-0313">Glucose metabolism</keyword>
<dbReference type="EMBL" id="FNYY01000014">
    <property type="protein sequence ID" value="SEJ92424.1"/>
    <property type="molecule type" value="Genomic_DNA"/>
</dbReference>
<proteinExistence type="inferred from homology"/>
<dbReference type="InterPro" id="IPR050282">
    <property type="entry name" value="Cycloisomerase_2"/>
</dbReference>
<dbReference type="PANTHER" id="PTHR30344:SF1">
    <property type="entry name" value="6-PHOSPHOGLUCONOLACTONASE"/>
    <property type="match status" value="1"/>
</dbReference>
<name>A0A975WCK0_9RHOB</name>
<keyword evidence="2" id="KW-0119">Carbohydrate metabolism</keyword>
<dbReference type="Gene3D" id="2.130.10.10">
    <property type="entry name" value="YVTN repeat-like/Quinoprotein amine dehydrogenase"/>
    <property type="match status" value="1"/>
</dbReference>
<dbReference type="PANTHER" id="PTHR30344">
    <property type="entry name" value="6-PHOSPHOGLUCONOLACTONASE-RELATED"/>
    <property type="match status" value="1"/>
</dbReference>
<keyword evidence="4" id="KW-1185">Reference proteome</keyword>
<evidence type="ECO:0000256" key="2">
    <source>
        <dbReference type="ARBA" id="ARBA00022526"/>
    </source>
</evidence>
<protein>
    <submittedName>
        <fullName evidence="3">6-phosphogluconolactonase</fullName>
    </submittedName>
</protein>
<dbReference type="SUPFAM" id="SSF51004">
    <property type="entry name" value="C-terminal (heme d1) domain of cytochrome cd1-nitrite reductase"/>
    <property type="match status" value="1"/>
</dbReference>
<evidence type="ECO:0000313" key="3">
    <source>
        <dbReference type="EMBL" id="SEJ92424.1"/>
    </source>
</evidence>
<dbReference type="AlphaFoldDB" id="A0A975WCK0"/>
<reference evidence="3 4" key="1">
    <citation type="submission" date="2016-10" db="EMBL/GenBank/DDBJ databases">
        <authorList>
            <person name="Varghese N."/>
            <person name="Submissions S."/>
        </authorList>
    </citation>
    <scope>NUCLEOTIDE SEQUENCE [LARGE SCALE GENOMIC DNA]</scope>
    <source>
        <strain evidence="3 4">FF3</strain>
    </source>
</reference>
<evidence type="ECO:0000313" key="4">
    <source>
        <dbReference type="Proteomes" id="UP000182932"/>
    </source>
</evidence>
<dbReference type="Proteomes" id="UP000182932">
    <property type="component" value="Unassembled WGS sequence"/>
</dbReference>
<dbReference type="GO" id="GO:0017057">
    <property type="term" value="F:6-phosphogluconolactonase activity"/>
    <property type="evidence" value="ECO:0007669"/>
    <property type="project" value="TreeGrafter"/>
</dbReference>
<dbReference type="InterPro" id="IPR011048">
    <property type="entry name" value="Haem_d1_sf"/>
</dbReference>
<comment type="similarity">
    <text evidence="1">Belongs to the cycloisomerase 2 family.</text>
</comment>
<dbReference type="Pfam" id="PF10282">
    <property type="entry name" value="Lactonase"/>
    <property type="match status" value="1"/>
</dbReference>
<dbReference type="GeneID" id="80819683"/>
<comment type="caution">
    <text evidence="3">The sequence shown here is derived from an EMBL/GenBank/DDBJ whole genome shotgun (WGS) entry which is preliminary data.</text>
</comment>
<dbReference type="RefSeq" id="WP_170850577.1">
    <property type="nucleotide sequence ID" value="NZ_CATLQZ010000011.1"/>
</dbReference>
<dbReference type="InterPro" id="IPR015943">
    <property type="entry name" value="WD40/YVTN_repeat-like_dom_sf"/>
</dbReference>
<organism evidence="3 4">
    <name type="scientific">Marinovum algicola</name>
    <dbReference type="NCBI Taxonomy" id="42444"/>
    <lineage>
        <taxon>Bacteria</taxon>
        <taxon>Pseudomonadati</taxon>
        <taxon>Pseudomonadota</taxon>
        <taxon>Alphaproteobacteria</taxon>
        <taxon>Rhodobacterales</taxon>
        <taxon>Roseobacteraceae</taxon>
        <taxon>Marinovum</taxon>
    </lineage>
</organism>